<dbReference type="InterPro" id="IPR005467">
    <property type="entry name" value="His_kinase_dom"/>
</dbReference>
<dbReference type="InterPro" id="IPR011123">
    <property type="entry name" value="Y_Y_Y"/>
</dbReference>
<dbReference type="SMART" id="SM00388">
    <property type="entry name" value="HisKA"/>
    <property type="match status" value="1"/>
</dbReference>
<feature type="chain" id="PRO_5018241486" description="histidine kinase" evidence="9">
    <location>
        <begin position="25"/>
        <end position="1367"/>
    </location>
</feature>
<dbReference type="SUPFAM" id="SSF52172">
    <property type="entry name" value="CheY-like"/>
    <property type="match status" value="1"/>
</dbReference>
<feature type="modified residue" description="4-aspartylphosphate" evidence="7">
    <location>
        <position position="1165"/>
    </location>
</feature>
<accession>A0A3L8AG46</accession>
<dbReference type="InterPro" id="IPR015943">
    <property type="entry name" value="WD40/YVTN_repeat-like_dom_sf"/>
</dbReference>
<dbReference type="Gene3D" id="1.10.10.60">
    <property type="entry name" value="Homeodomain-like"/>
    <property type="match status" value="1"/>
</dbReference>
<evidence type="ECO:0000256" key="1">
    <source>
        <dbReference type="ARBA" id="ARBA00000085"/>
    </source>
</evidence>
<dbReference type="SMART" id="SM00342">
    <property type="entry name" value="HTH_ARAC"/>
    <property type="match status" value="1"/>
</dbReference>
<dbReference type="InterPro" id="IPR011110">
    <property type="entry name" value="Reg_prop"/>
</dbReference>
<dbReference type="InterPro" id="IPR003594">
    <property type="entry name" value="HATPase_dom"/>
</dbReference>
<dbReference type="InterPro" id="IPR009057">
    <property type="entry name" value="Homeodomain-like_sf"/>
</dbReference>
<dbReference type="EMBL" id="RAZM01000003">
    <property type="protein sequence ID" value="RLT81593.1"/>
    <property type="molecule type" value="Genomic_DNA"/>
</dbReference>
<evidence type="ECO:0000256" key="3">
    <source>
        <dbReference type="ARBA" id="ARBA00022553"/>
    </source>
</evidence>
<evidence type="ECO:0000256" key="7">
    <source>
        <dbReference type="PROSITE-ProRule" id="PRU00169"/>
    </source>
</evidence>
<evidence type="ECO:0000259" key="10">
    <source>
        <dbReference type="PROSITE" id="PS01124"/>
    </source>
</evidence>
<dbReference type="SMART" id="SM00387">
    <property type="entry name" value="HATPase_c"/>
    <property type="match status" value="1"/>
</dbReference>
<dbReference type="PROSITE" id="PS01124">
    <property type="entry name" value="HTH_ARAC_FAMILY_2"/>
    <property type="match status" value="1"/>
</dbReference>
<evidence type="ECO:0000313" key="13">
    <source>
        <dbReference type="EMBL" id="RLT81593.1"/>
    </source>
</evidence>
<dbReference type="SUPFAM" id="SSF46689">
    <property type="entry name" value="Homeodomain-like"/>
    <property type="match status" value="1"/>
</dbReference>
<comment type="caution">
    <text evidence="13">The sequence shown here is derived from an EMBL/GenBank/DDBJ whole genome shotgun (WGS) entry which is preliminary data.</text>
</comment>
<keyword evidence="4" id="KW-0805">Transcription regulation</keyword>
<evidence type="ECO:0000313" key="14">
    <source>
        <dbReference type="Proteomes" id="UP000267159"/>
    </source>
</evidence>
<dbReference type="SUPFAM" id="SSF55874">
    <property type="entry name" value="ATPase domain of HSP90 chaperone/DNA topoisomerase II/histidine kinase"/>
    <property type="match status" value="1"/>
</dbReference>
<comment type="catalytic activity">
    <reaction evidence="1">
        <text>ATP + protein L-histidine = ADP + protein N-phospho-L-histidine.</text>
        <dbReference type="EC" id="2.7.13.3"/>
    </reaction>
</comment>
<dbReference type="InterPro" id="IPR036890">
    <property type="entry name" value="HATPase_C_sf"/>
</dbReference>
<evidence type="ECO:0000256" key="2">
    <source>
        <dbReference type="ARBA" id="ARBA00012438"/>
    </source>
</evidence>
<dbReference type="CDD" id="cd17574">
    <property type="entry name" value="REC_OmpR"/>
    <property type="match status" value="1"/>
</dbReference>
<evidence type="ECO:0000259" key="12">
    <source>
        <dbReference type="PROSITE" id="PS50110"/>
    </source>
</evidence>
<dbReference type="FunFam" id="2.60.40.10:FF:000791">
    <property type="entry name" value="Two-component system sensor histidine kinase/response regulator"/>
    <property type="match status" value="1"/>
</dbReference>
<dbReference type="SUPFAM" id="SSF47384">
    <property type="entry name" value="Homodimeric domain of signal transducing histidine kinase"/>
    <property type="match status" value="1"/>
</dbReference>
<dbReference type="Gene3D" id="3.30.565.10">
    <property type="entry name" value="Histidine kinase-like ATPase, C-terminal domain"/>
    <property type="match status" value="1"/>
</dbReference>
<proteinExistence type="predicted"/>
<dbReference type="Gene3D" id="3.40.50.2300">
    <property type="match status" value="1"/>
</dbReference>
<dbReference type="Pfam" id="PF12833">
    <property type="entry name" value="HTH_18"/>
    <property type="match status" value="1"/>
</dbReference>
<dbReference type="InterPro" id="IPR013783">
    <property type="entry name" value="Ig-like_fold"/>
</dbReference>
<feature type="domain" description="HTH araC/xylS-type" evidence="10">
    <location>
        <begin position="1264"/>
        <end position="1364"/>
    </location>
</feature>
<dbReference type="Pfam" id="PF02518">
    <property type="entry name" value="HATPase_c"/>
    <property type="match status" value="1"/>
</dbReference>
<evidence type="ECO:0000256" key="6">
    <source>
        <dbReference type="ARBA" id="ARBA00023163"/>
    </source>
</evidence>
<reference evidence="13 14" key="1">
    <citation type="submission" date="2018-09" db="EMBL/GenBank/DDBJ databases">
        <title>Murine metabolic-syndrome-specific gut microbial biobank.</title>
        <authorList>
            <person name="Liu C."/>
        </authorList>
    </citation>
    <scope>NUCLEOTIDE SEQUENCE [LARGE SCALE GENOMIC DNA]</scope>
    <source>
        <strain evidence="13 14">0.1X-D8-26</strain>
    </source>
</reference>
<dbReference type="Proteomes" id="UP000267159">
    <property type="component" value="Unassembled WGS sequence"/>
</dbReference>
<feature type="signal peptide" evidence="9">
    <location>
        <begin position="1"/>
        <end position="24"/>
    </location>
</feature>
<dbReference type="InterPro" id="IPR003661">
    <property type="entry name" value="HisK_dim/P_dom"/>
</dbReference>
<dbReference type="RefSeq" id="WP_121765732.1">
    <property type="nucleotide sequence ID" value="NZ_CAOXXL010000054.1"/>
</dbReference>
<gene>
    <name evidence="13" type="ORF">D7Y07_01970</name>
</gene>
<dbReference type="PROSITE" id="PS00041">
    <property type="entry name" value="HTH_ARAC_FAMILY_1"/>
    <property type="match status" value="1"/>
</dbReference>
<dbReference type="GO" id="GO:0003700">
    <property type="term" value="F:DNA-binding transcription factor activity"/>
    <property type="evidence" value="ECO:0007669"/>
    <property type="project" value="InterPro"/>
</dbReference>
<keyword evidence="6" id="KW-0804">Transcription</keyword>
<evidence type="ECO:0000259" key="11">
    <source>
        <dbReference type="PROSITE" id="PS50109"/>
    </source>
</evidence>
<feature type="domain" description="Response regulatory" evidence="12">
    <location>
        <begin position="1117"/>
        <end position="1232"/>
    </location>
</feature>
<feature type="transmembrane region" description="Helical" evidence="8">
    <location>
        <begin position="800"/>
        <end position="821"/>
    </location>
</feature>
<dbReference type="Pfam" id="PF00512">
    <property type="entry name" value="HisKA"/>
    <property type="match status" value="1"/>
</dbReference>
<dbReference type="PRINTS" id="PR00032">
    <property type="entry name" value="HTHARAC"/>
</dbReference>
<dbReference type="SMART" id="SM00448">
    <property type="entry name" value="REC"/>
    <property type="match status" value="1"/>
</dbReference>
<keyword evidence="3 7" id="KW-0597">Phosphoprotein</keyword>
<dbReference type="Pfam" id="PF07494">
    <property type="entry name" value="Reg_prop"/>
    <property type="match status" value="2"/>
</dbReference>
<dbReference type="Gene3D" id="2.130.10.10">
    <property type="entry name" value="YVTN repeat-like/Quinoprotein amine dehydrogenase"/>
    <property type="match status" value="2"/>
</dbReference>
<dbReference type="SUPFAM" id="SSF63829">
    <property type="entry name" value="Calcium-dependent phosphotriesterase"/>
    <property type="match status" value="2"/>
</dbReference>
<dbReference type="Gene3D" id="2.60.40.10">
    <property type="entry name" value="Immunoglobulins"/>
    <property type="match status" value="1"/>
</dbReference>
<evidence type="ECO:0000256" key="4">
    <source>
        <dbReference type="ARBA" id="ARBA00023015"/>
    </source>
</evidence>
<dbReference type="InterPro" id="IPR011006">
    <property type="entry name" value="CheY-like_superfamily"/>
</dbReference>
<dbReference type="InterPro" id="IPR018062">
    <property type="entry name" value="HTH_AraC-typ_CS"/>
</dbReference>
<dbReference type="InterPro" id="IPR036097">
    <property type="entry name" value="HisK_dim/P_sf"/>
</dbReference>
<dbReference type="GO" id="GO:0043565">
    <property type="term" value="F:sequence-specific DNA binding"/>
    <property type="evidence" value="ECO:0007669"/>
    <property type="project" value="InterPro"/>
</dbReference>
<evidence type="ECO:0000256" key="8">
    <source>
        <dbReference type="SAM" id="Phobius"/>
    </source>
</evidence>
<keyword evidence="8" id="KW-0812">Transmembrane</keyword>
<sequence length="1367" mass="157663">MKKKYFYLSLLLLFLCILSVDSHATNMEKYISNLKFIPISSSILPTNEVRILYQDSEGYIWLPTYNGLVRYDGYSVVNYGLNDGTNLPFNCYLNVVTEDQDGDLWIAAEKGVFKLHKLTGVIERIGSEKLEPLNAADIFCARNGDIWVGGDRGLFRKRKAEEVFERIDLSSRRLGGVSSIMEDAQGDIWIAACESGLYRYDAGRNKFYTYLDPVLYFSNVVFQDDKQQIWVGTWDRGLVKLKTPYTTGRMQYDRFHRVEGEENTLYDNIVYAIEQDESRRIWVGTRSGLSIMHDENDFYSFENYLPGSEIGELPYNEVSSIQRTHDNQMWISMFGGGVCKIQTENKKFGIDRMETVRRLYNTSSIRSIFYAGNDEYWMGIIGFGMILYNDRTHTCVNYQQHPDFKGLPYTSAMDAIIRRKKTGEICFGTYSRGIWLYDEKNHKVRSLNSLTEKKFESDCIHTLMEDSEGNLWIGTRQGVYILDADEQFHKLSEWMSGAELEFLHSRIFDIKEDSERNIWIATNYEGIVRINLQDKTYKRYAVGQKCDVQNIFCLLVDSRGQIWAGSMWNGLSYYDRRQDMFVTITSFSTIENKGITNIVEDSRGKIWITTNNTVLSFTMNDAHVLENINYYAVANEMETFSFNPTSCCLLPEGRLMFGSSHGIRSFMVDRTGYKPSSFPLVFTDFKVHNRSLRSMTPEERQRFSEKDVNYTDEIILEYQDNNFTIEFSLLNYVNPQENMYTYRLEGYDDKEIVVDAQRHFATYNNLPAGTYLFRLKGTNEDGVWGNTERTLKVRILPAPWLTWWAYCLYAIAIVVILYFVFRFLRYKMRMQHEIQIGKLEKQKIQEINHLKLQFFTNITHELMTPLSIILASLENLKSGGDKRTLYTVMTANATRLMRLIQQVLEFRKVESGNLKICVSYGDISSFLRSCAEAFIPLLGKRRQLLSFESAPDIIFGFFDADKLDKIVYNLLSNAAKYTPEDGQICVRAALADEYTLQIDVTNTGELMTQKTIDGLFKRFYEGDYRRHNTIGTGIGLALVKDLVALHHGTIEAFSNEQMGNCFRIMLPVNKETYRQGELDETVTAQRQTAFPVPIYINETEEGNEPDEKTELHPVDYTLLIVDDNEELCMLFSNLLSNYFRVKTAINGRQALEVLQEGGIDLVVSDIMMPEMDGIELCRYIKNKFEYCHIPVILLTAKRAEESQIEGYNSGADGYISKPCNFSLLYAQIMNCLKRQERKGADFRKQVVFEVDKLEYTSLDETFLQRAIDCVNAHLNDVEFDQAEFVSEMGASRTVLTEKLKSLTGLTPSAFVLNVRLTAACKLMDGQSKIRIADLAFAVGFNDPKYFSTCFKKKYGMTPKEYMEQGKA</sequence>
<dbReference type="PROSITE" id="PS50110">
    <property type="entry name" value="RESPONSE_REGULATORY"/>
    <property type="match status" value="1"/>
</dbReference>
<dbReference type="InterPro" id="IPR018060">
    <property type="entry name" value="HTH_AraC"/>
</dbReference>
<dbReference type="EC" id="2.7.13.3" evidence="2"/>
<evidence type="ECO:0000256" key="9">
    <source>
        <dbReference type="SAM" id="SignalP"/>
    </source>
</evidence>
<dbReference type="Pfam" id="PF00072">
    <property type="entry name" value="Response_reg"/>
    <property type="match status" value="1"/>
</dbReference>
<name>A0A3L8AG46_9BACE</name>
<dbReference type="InterPro" id="IPR020449">
    <property type="entry name" value="Tscrpt_reg_AraC-type_HTH"/>
</dbReference>
<keyword evidence="8" id="KW-0472">Membrane</keyword>
<dbReference type="CDD" id="cd00082">
    <property type="entry name" value="HisKA"/>
    <property type="match status" value="1"/>
</dbReference>
<keyword evidence="5" id="KW-0238">DNA-binding</keyword>
<protein>
    <recommendedName>
        <fullName evidence="2">histidine kinase</fullName>
        <ecNumber evidence="2">2.7.13.3</ecNumber>
    </recommendedName>
</protein>
<dbReference type="Pfam" id="PF07495">
    <property type="entry name" value="Y_Y_Y"/>
    <property type="match status" value="1"/>
</dbReference>
<dbReference type="PANTHER" id="PTHR43547:SF2">
    <property type="entry name" value="HYBRID SIGNAL TRANSDUCTION HISTIDINE KINASE C"/>
    <property type="match status" value="1"/>
</dbReference>
<evidence type="ECO:0000256" key="5">
    <source>
        <dbReference type="ARBA" id="ARBA00023125"/>
    </source>
</evidence>
<dbReference type="PANTHER" id="PTHR43547">
    <property type="entry name" value="TWO-COMPONENT HISTIDINE KINASE"/>
    <property type="match status" value="1"/>
</dbReference>
<dbReference type="GO" id="GO:0000155">
    <property type="term" value="F:phosphorelay sensor kinase activity"/>
    <property type="evidence" value="ECO:0007669"/>
    <property type="project" value="InterPro"/>
</dbReference>
<dbReference type="InterPro" id="IPR001789">
    <property type="entry name" value="Sig_transdc_resp-reg_receiver"/>
</dbReference>
<dbReference type="PROSITE" id="PS50109">
    <property type="entry name" value="HIS_KIN"/>
    <property type="match status" value="1"/>
</dbReference>
<keyword evidence="8" id="KW-1133">Transmembrane helix</keyword>
<dbReference type="Gene3D" id="1.10.287.130">
    <property type="match status" value="1"/>
</dbReference>
<feature type="domain" description="Histidine kinase" evidence="11">
    <location>
        <begin position="857"/>
        <end position="1070"/>
    </location>
</feature>
<organism evidence="13 14">
    <name type="scientific">Bacteroides acidifaciens</name>
    <dbReference type="NCBI Taxonomy" id="85831"/>
    <lineage>
        <taxon>Bacteria</taxon>
        <taxon>Pseudomonadati</taxon>
        <taxon>Bacteroidota</taxon>
        <taxon>Bacteroidia</taxon>
        <taxon>Bacteroidales</taxon>
        <taxon>Bacteroidaceae</taxon>
        <taxon>Bacteroides</taxon>
    </lineage>
</organism>
<keyword evidence="9" id="KW-0732">Signal</keyword>